<organism evidence="4 5">
    <name type="scientific">Meristemomyces frigidus</name>
    <dbReference type="NCBI Taxonomy" id="1508187"/>
    <lineage>
        <taxon>Eukaryota</taxon>
        <taxon>Fungi</taxon>
        <taxon>Dikarya</taxon>
        <taxon>Ascomycota</taxon>
        <taxon>Pezizomycotina</taxon>
        <taxon>Dothideomycetes</taxon>
        <taxon>Dothideomycetidae</taxon>
        <taxon>Mycosphaerellales</taxon>
        <taxon>Teratosphaeriaceae</taxon>
        <taxon>Meristemomyces</taxon>
    </lineage>
</organism>
<dbReference type="GO" id="GO:0008379">
    <property type="term" value="F:thioredoxin peroxidase activity"/>
    <property type="evidence" value="ECO:0007669"/>
    <property type="project" value="TreeGrafter"/>
</dbReference>
<sequence length="315" mass="34371">MATRGNIHIGQRAPEFNCTAVVDGRFKEVTLSSYGEANHWVVLVFFPKAWSFICPTEIKAFSARLEEFIYSRSCAVLFCPTDSEHCLRAWNATSDVEGGLGGVHLPLMSDGNHKVSKDYGVLIEETGVAQRAMFIIDPKGLVRCITINDADVGRSVDEAQRVLDALVVKDEFGEGCPVDWKKGDKGINTATNVEGKHELKQSWSEWARPRLNRAFSGTSQRSLASAVSTTSHPADFQQQRKLVPPGMDLPPRSTSGSPYFMGGSPAAGHSPLVSPTSAPGVGSLQMEEALMMQQRLENMRAAMQNRDVGVVNWGS</sequence>
<dbReference type="Proteomes" id="UP001310890">
    <property type="component" value="Unassembled WGS sequence"/>
</dbReference>
<comment type="caution">
    <text evidence="4">The sequence shown here is derived from an EMBL/GenBank/DDBJ whole genome shotgun (WGS) entry which is preliminary data.</text>
</comment>
<evidence type="ECO:0000313" key="4">
    <source>
        <dbReference type="EMBL" id="KAK5110308.1"/>
    </source>
</evidence>
<dbReference type="SUPFAM" id="SSF52833">
    <property type="entry name" value="Thioredoxin-like"/>
    <property type="match status" value="1"/>
</dbReference>
<name>A0AAN7TEV9_9PEZI</name>
<evidence type="ECO:0000313" key="5">
    <source>
        <dbReference type="Proteomes" id="UP001310890"/>
    </source>
</evidence>
<evidence type="ECO:0000256" key="2">
    <source>
        <dbReference type="ARBA" id="ARBA00023002"/>
    </source>
</evidence>
<dbReference type="PANTHER" id="PTHR10681:SF128">
    <property type="entry name" value="THIOREDOXIN-DEPENDENT PEROXIDE REDUCTASE, MITOCHONDRIAL"/>
    <property type="match status" value="1"/>
</dbReference>
<comment type="similarity">
    <text evidence="1">Belongs to the peroxiredoxin family. AhpC/Prx1 subfamily.</text>
</comment>
<dbReference type="InterPro" id="IPR000866">
    <property type="entry name" value="AhpC/TSA"/>
</dbReference>
<dbReference type="GO" id="GO:0045454">
    <property type="term" value="P:cell redox homeostasis"/>
    <property type="evidence" value="ECO:0007669"/>
    <property type="project" value="TreeGrafter"/>
</dbReference>
<proteinExistence type="inferred from homology"/>
<dbReference type="Pfam" id="PF10417">
    <property type="entry name" value="1-cysPrx_C"/>
    <property type="match status" value="1"/>
</dbReference>
<dbReference type="EMBL" id="JAVRRL010000051">
    <property type="protein sequence ID" value="KAK5110308.1"/>
    <property type="molecule type" value="Genomic_DNA"/>
</dbReference>
<dbReference type="CDD" id="cd03015">
    <property type="entry name" value="PRX_Typ2cys"/>
    <property type="match status" value="1"/>
</dbReference>
<dbReference type="GO" id="GO:0042744">
    <property type="term" value="P:hydrogen peroxide catabolic process"/>
    <property type="evidence" value="ECO:0007669"/>
    <property type="project" value="TreeGrafter"/>
</dbReference>
<dbReference type="InterPro" id="IPR050217">
    <property type="entry name" value="Peroxiredoxin"/>
</dbReference>
<keyword evidence="2" id="KW-0560">Oxidoreductase</keyword>
<dbReference type="InterPro" id="IPR019479">
    <property type="entry name" value="Peroxiredoxin_C"/>
</dbReference>
<feature type="domain" description="Thioredoxin" evidence="3">
    <location>
        <begin position="7"/>
        <end position="168"/>
    </location>
</feature>
<evidence type="ECO:0000259" key="3">
    <source>
        <dbReference type="PROSITE" id="PS51352"/>
    </source>
</evidence>
<gene>
    <name evidence="4" type="ORF">LTR62_006161</name>
</gene>
<dbReference type="AlphaFoldDB" id="A0AAN7TEV9"/>
<dbReference type="GO" id="GO:0006979">
    <property type="term" value="P:response to oxidative stress"/>
    <property type="evidence" value="ECO:0007669"/>
    <property type="project" value="TreeGrafter"/>
</dbReference>
<dbReference type="PANTHER" id="PTHR10681">
    <property type="entry name" value="THIOREDOXIN PEROXIDASE"/>
    <property type="match status" value="1"/>
</dbReference>
<dbReference type="InterPro" id="IPR013766">
    <property type="entry name" value="Thioredoxin_domain"/>
</dbReference>
<dbReference type="Gene3D" id="3.40.30.10">
    <property type="entry name" value="Glutaredoxin"/>
    <property type="match status" value="1"/>
</dbReference>
<dbReference type="InterPro" id="IPR036249">
    <property type="entry name" value="Thioredoxin-like_sf"/>
</dbReference>
<dbReference type="Pfam" id="PF00578">
    <property type="entry name" value="AhpC-TSA"/>
    <property type="match status" value="1"/>
</dbReference>
<accession>A0AAN7TEV9</accession>
<reference evidence="4" key="1">
    <citation type="submission" date="2023-08" db="EMBL/GenBank/DDBJ databases">
        <title>Black Yeasts Isolated from many extreme environments.</title>
        <authorList>
            <person name="Coleine C."/>
            <person name="Stajich J.E."/>
            <person name="Selbmann L."/>
        </authorList>
    </citation>
    <scope>NUCLEOTIDE SEQUENCE</scope>
    <source>
        <strain evidence="4">CCFEE 5401</strain>
    </source>
</reference>
<dbReference type="GO" id="GO:0005829">
    <property type="term" value="C:cytosol"/>
    <property type="evidence" value="ECO:0007669"/>
    <property type="project" value="TreeGrafter"/>
</dbReference>
<protein>
    <recommendedName>
        <fullName evidence="3">Thioredoxin domain-containing protein</fullName>
    </recommendedName>
</protein>
<evidence type="ECO:0000256" key="1">
    <source>
        <dbReference type="ARBA" id="ARBA00009796"/>
    </source>
</evidence>
<dbReference type="GO" id="GO:0033554">
    <property type="term" value="P:cellular response to stress"/>
    <property type="evidence" value="ECO:0007669"/>
    <property type="project" value="TreeGrafter"/>
</dbReference>
<dbReference type="PROSITE" id="PS51352">
    <property type="entry name" value="THIOREDOXIN_2"/>
    <property type="match status" value="1"/>
</dbReference>